<proteinExistence type="predicted"/>
<dbReference type="Proteomes" id="UP000239549">
    <property type="component" value="Unassembled WGS sequence"/>
</dbReference>
<organism evidence="1 2">
    <name type="scientific">Desulfocucumis palustris</name>
    <dbReference type="NCBI Taxonomy" id="1898651"/>
    <lineage>
        <taxon>Bacteria</taxon>
        <taxon>Bacillati</taxon>
        <taxon>Bacillota</taxon>
        <taxon>Clostridia</taxon>
        <taxon>Eubacteriales</taxon>
        <taxon>Desulfocucumaceae</taxon>
        <taxon>Desulfocucumis</taxon>
    </lineage>
</organism>
<evidence type="ECO:0000313" key="2">
    <source>
        <dbReference type="Proteomes" id="UP000239549"/>
    </source>
</evidence>
<comment type="caution">
    <text evidence="1">The sequence shown here is derived from an EMBL/GenBank/DDBJ whole genome shotgun (WGS) entry which is preliminary data.</text>
</comment>
<dbReference type="EMBL" id="BFAV01000155">
    <property type="protein sequence ID" value="GBF34964.1"/>
    <property type="molecule type" value="Genomic_DNA"/>
</dbReference>
<gene>
    <name evidence="1" type="ORF">DCCM_4085</name>
</gene>
<sequence>MNGVVWDNALAYSILLSLCSVCLPNKWHLKGAMCAASVGPQKPIIFV</sequence>
<reference evidence="2" key="1">
    <citation type="submission" date="2018-02" db="EMBL/GenBank/DDBJ databases">
        <title>Genome sequence of Desulfocucumis palustris strain NAW-5.</title>
        <authorList>
            <person name="Watanabe M."/>
            <person name="Kojima H."/>
            <person name="Fukui M."/>
        </authorList>
    </citation>
    <scope>NUCLEOTIDE SEQUENCE [LARGE SCALE GENOMIC DNA]</scope>
    <source>
        <strain evidence="2">NAW-5</strain>
    </source>
</reference>
<accession>A0A2L2XG43</accession>
<dbReference type="AlphaFoldDB" id="A0A2L2XG43"/>
<name>A0A2L2XG43_9FIRM</name>
<protein>
    <submittedName>
        <fullName evidence="1">Uncharacterized protein</fullName>
    </submittedName>
</protein>
<evidence type="ECO:0000313" key="1">
    <source>
        <dbReference type="EMBL" id="GBF34964.1"/>
    </source>
</evidence>
<keyword evidence="2" id="KW-1185">Reference proteome</keyword>